<evidence type="ECO:0000313" key="3">
    <source>
        <dbReference type="Proteomes" id="UP000789342"/>
    </source>
</evidence>
<keyword evidence="3" id="KW-1185">Reference proteome</keyword>
<gene>
    <name evidence="2" type="ORF">AMORRO_LOCUS12770</name>
</gene>
<dbReference type="InterPro" id="IPR021565">
    <property type="entry name" value="Rbsn_Rab-bd"/>
</dbReference>
<evidence type="ECO:0000259" key="1">
    <source>
        <dbReference type="Pfam" id="PF11464"/>
    </source>
</evidence>
<protein>
    <submittedName>
        <fullName evidence="2">14414_t:CDS:1</fullName>
    </submittedName>
</protein>
<reference evidence="2" key="1">
    <citation type="submission" date="2021-06" db="EMBL/GenBank/DDBJ databases">
        <authorList>
            <person name="Kallberg Y."/>
            <person name="Tangrot J."/>
            <person name="Rosling A."/>
        </authorList>
    </citation>
    <scope>NUCLEOTIDE SEQUENCE</scope>
    <source>
        <strain evidence="2">CL551</strain>
    </source>
</reference>
<dbReference type="InterPro" id="IPR036531">
    <property type="entry name" value="Rbsn_Rab-bd_sf"/>
</dbReference>
<feature type="non-terminal residue" evidence="2">
    <location>
        <position position="1"/>
    </location>
</feature>
<comment type="caution">
    <text evidence="2">The sequence shown here is derived from an EMBL/GenBank/DDBJ whole genome shotgun (WGS) entry which is preliminary data.</text>
</comment>
<evidence type="ECO:0000313" key="2">
    <source>
        <dbReference type="EMBL" id="CAG8712333.1"/>
    </source>
</evidence>
<dbReference type="Proteomes" id="UP000789342">
    <property type="component" value="Unassembled WGS sequence"/>
</dbReference>
<dbReference type="SUPFAM" id="SSF140125">
    <property type="entry name" value="Rabenosyn-5 Rab-binding domain-like"/>
    <property type="match status" value="1"/>
</dbReference>
<dbReference type="Gene3D" id="4.10.860.20">
    <property type="entry name" value="Rabenosyn, Rab binding domain"/>
    <property type="match status" value="1"/>
</dbReference>
<dbReference type="EMBL" id="CAJVPV010019782">
    <property type="protein sequence ID" value="CAG8712333.1"/>
    <property type="molecule type" value="Genomic_DNA"/>
</dbReference>
<feature type="domain" description="Rabenosyn Rab binding" evidence="1">
    <location>
        <begin position="73"/>
        <end position="113"/>
    </location>
</feature>
<name>A0A9N9HYR5_9GLOM</name>
<organism evidence="2 3">
    <name type="scientific">Acaulospora morrowiae</name>
    <dbReference type="NCBI Taxonomy" id="94023"/>
    <lineage>
        <taxon>Eukaryota</taxon>
        <taxon>Fungi</taxon>
        <taxon>Fungi incertae sedis</taxon>
        <taxon>Mucoromycota</taxon>
        <taxon>Glomeromycotina</taxon>
        <taxon>Glomeromycetes</taxon>
        <taxon>Diversisporales</taxon>
        <taxon>Acaulosporaceae</taxon>
        <taxon>Acaulospora</taxon>
    </lineage>
</organism>
<accession>A0A9N9HYR5</accession>
<dbReference type="OrthoDB" id="166134at2759"/>
<proteinExistence type="predicted"/>
<dbReference type="AlphaFoldDB" id="A0A9N9HYR5"/>
<dbReference type="Pfam" id="PF11464">
    <property type="entry name" value="Rbsn"/>
    <property type="match status" value="1"/>
</dbReference>
<sequence length="122" mass="13964">ANQYLHQNMLPLSLLPKIFKKDANGHAKDVDEEDESSPEAILASFTNGRVRTISASSTKSLKGEEKLRQQLMVLSEQEELVQGYIQEATRKRKFDDVKTLRASLDELRMEIDKKKKELGELF</sequence>